<reference evidence="2 3" key="1">
    <citation type="submission" date="2019-05" db="EMBL/GenBank/DDBJ databases">
        <title>Emergence of the Ug99 lineage of the wheat stem rust pathogen through somatic hybridization.</title>
        <authorList>
            <person name="Li F."/>
            <person name="Upadhyaya N.M."/>
            <person name="Sperschneider J."/>
            <person name="Matny O."/>
            <person name="Nguyen-Phuc H."/>
            <person name="Mago R."/>
            <person name="Raley C."/>
            <person name="Miller M.E."/>
            <person name="Silverstein K.A.T."/>
            <person name="Henningsen E."/>
            <person name="Hirsch C.D."/>
            <person name="Visser B."/>
            <person name="Pretorius Z.A."/>
            <person name="Steffenson B.J."/>
            <person name="Schwessinger B."/>
            <person name="Dodds P.N."/>
            <person name="Figueroa M."/>
        </authorList>
    </citation>
    <scope>NUCLEOTIDE SEQUENCE [LARGE SCALE GENOMIC DNA]</scope>
    <source>
        <strain evidence="2 3">Ug99</strain>
    </source>
</reference>
<feature type="region of interest" description="Disordered" evidence="1">
    <location>
        <begin position="1"/>
        <end position="50"/>
    </location>
</feature>
<evidence type="ECO:0000313" key="3">
    <source>
        <dbReference type="Proteomes" id="UP000325313"/>
    </source>
</evidence>
<gene>
    <name evidence="2" type="ORF">PGTUg99_012896</name>
</gene>
<dbReference type="AlphaFoldDB" id="A0A5B0SHW0"/>
<evidence type="ECO:0000313" key="2">
    <source>
        <dbReference type="EMBL" id="KAA1137531.1"/>
    </source>
</evidence>
<proteinExistence type="predicted"/>
<organism evidence="2 3">
    <name type="scientific">Puccinia graminis f. sp. tritici</name>
    <dbReference type="NCBI Taxonomy" id="56615"/>
    <lineage>
        <taxon>Eukaryota</taxon>
        <taxon>Fungi</taxon>
        <taxon>Dikarya</taxon>
        <taxon>Basidiomycota</taxon>
        <taxon>Pucciniomycotina</taxon>
        <taxon>Pucciniomycetes</taxon>
        <taxon>Pucciniales</taxon>
        <taxon>Pucciniaceae</taxon>
        <taxon>Puccinia</taxon>
    </lineage>
</organism>
<comment type="caution">
    <text evidence="2">The sequence shown here is derived from an EMBL/GenBank/DDBJ whole genome shotgun (WGS) entry which is preliminary data.</text>
</comment>
<sequence>MDCQTSHRPRSAIGKRHDGLFYDHHSGHPGERTTVENPSPGSVVPLPGQVPPRRAVGITIQQFVGELVQALGEETGTSVQAQKRCIQSFGTWQWHQELRQVPCPPWEVRSRDLTKFAGTGHWTLPPPKQIAIPKSFATSS</sequence>
<dbReference type="Proteomes" id="UP000325313">
    <property type="component" value="Unassembled WGS sequence"/>
</dbReference>
<accession>A0A5B0SHW0</accession>
<feature type="compositionally biased region" description="Basic and acidic residues" evidence="1">
    <location>
        <begin position="15"/>
        <end position="34"/>
    </location>
</feature>
<protein>
    <submittedName>
        <fullName evidence="2">Uncharacterized protein</fullName>
    </submittedName>
</protein>
<name>A0A5B0SHW0_PUCGR</name>
<dbReference type="EMBL" id="VDEP01000007">
    <property type="protein sequence ID" value="KAA1137531.1"/>
    <property type="molecule type" value="Genomic_DNA"/>
</dbReference>
<evidence type="ECO:0000256" key="1">
    <source>
        <dbReference type="SAM" id="MobiDB-lite"/>
    </source>
</evidence>